<comment type="caution">
    <text evidence="2">The sequence shown here is derived from an EMBL/GenBank/DDBJ whole genome shotgun (WGS) entry which is preliminary data.</text>
</comment>
<feature type="region of interest" description="Disordered" evidence="1">
    <location>
        <begin position="121"/>
        <end position="142"/>
    </location>
</feature>
<sequence length="142" mass="15981">MRREGVVGRFLQGCSAVTLALRCSAVPLGGPLIFHVSKSCTESGSERTFGKTSLENAGTQSGEARATAQREEYRLLEKYDQEREQMMQVRPVSRGRCSQERCRQLNLRDQARRSYWFPRLSRASKQGHGQWPQMRTGGSGKG</sequence>
<feature type="compositionally biased region" description="Polar residues" evidence="1">
    <location>
        <begin position="50"/>
        <end position="62"/>
    </location>
</feature>
<protein>
    <submittedName>
        <fullName evidence="2">Uncharacterized protein</fullName>
    </submittedName>
</protein>
<dbReference type="Proteomes" id="UP000700596">
    <property type="component" value="Unassembled WGS sequence"/>
</dbReference>
<keyword evidence="3" id="KW-1185">Reference proteome</keyword>
<evidence type="ECO:0000313" key="3">
    <source>
        <dbReference type="Proteomes" id="UP000700596"/>
    </source>
</evidence>
<dbReference type="EMBL" id="JAGMWT010000007">
    <property type="protein sequence ID" value="KAH7125725.1"/>
    <property type="molecule type" value="Genomic_DNA"/>
</dbReference>
<dbReference type="AlphaFoldDB" id="A0A9P9DU32"/>
<name>A0A9P9DU32_9PLEO</name>
<evidence type="ECO:0000256" key="1">
    <source>
        <dbReference type="SAM" id="MobiDB-lite"/>
    </source>
</evidence>
<organism evidence="2 3">
    <name type="scientific">Dendryphion nanum</name>
    <dbReference type="NCBI Taxonomy" id="256645"/>
    <lineage>
        <taxon>Eukaryota</taxon>
        <taxon>Fungi</taxon>
        <taxon>Dikarya</taxon>
        <taxon>Ascomycota</taxon>
        <taxon>Pezizomycotina</taxon>
        <taxon>Dothideomycetes</taxon>
        <taxon>Pleosporomycetidae</taxon>
        <taxon>Pleosporales</taxon>
        <taxon>Torulaceae</taxon>
        <taxon>Dendryphion</taxon>
    </lineage>
</organism>
<reference evidence="2" key="1">
    <citation type="journal article" date="2021" name="Nat. Commun.">
        <title>Genetic determinants of endophytism in the Arabidopsis root mycobiome.</title>
        <authorList>
            <person name="Mesny F."/>
            <person name="Miyauchi S."/>
            <person name="Thiergart T."/>
            <person name="Pickel B."/>
            <person name="Atanasova L."/>
            <person name="Karlsson M."/>
            <person name="Huettel B."/>
            <person name="Barry K.W."/>
            <person name="Haridas S."/>
            <person name="Chen C."/>
            <person name="Bauer D."/>
            <person name="Andreopoulos W."/>
            <person name="Pangilinan J."/>
            <person name="LaButti K."/>
            <person name="Riley R."/>
            <person name="Lipzen A."/>
            <person name="Clum A."/>
            <person name="Drula E."/>
            <person name="Henrissat B."/>
            <person name="Kohler A."/>
            <person name="Grigoriev I.V."/>
            <person name="Martin F.M."/>
            <person name="Hacquard S."/>
        </authorList>
    </citation>
    <scope>NUCLEOTIDE SEQUENCE</scope>
    <source>
        <strain evidence="2">MPI-CAGE-CH-0243</strain>
    </source>
</reference>
<accession>A0A9P9DU32</accession>
<proteinExistence type="predicted"/>
<gene>
    <name evidence="2" type="ORF">B0J11DRAFT_313185</name>
</gene>
<evidence type="ECO:0000313" key="2">
    <source>
        <dbReference type="EMBL" id="KAH7125725.1"/>
    </source>
</evidence>
<feature type="region of interest" description="Disordered" evidence="1">
    <location>
        <begin position="45"/>
        <end position="67"/>
    </location>
</feature>